<sequence length="63" mass="7003">MDYRPFRFGVMTANAPSHAAWVETARKAEGLGYSTLPVVDHVDLPIAPLTALVRPLKRKERNA</sequence>
<dbReference type="RefSeq" id="WP_220208686.1">
    <property type="nucleotide sequence ID" value="NZ_BNJK01000002.1"/>
</dbReference>
<name>A0A8J3N477_9CHLR</name>
<evidence type="ECO:0008006" key="3">
    <source>
        <dbReference type="Google" id="ProtNLM"/>
    </source>
</evidence>
<gene>
    <name evidence="1" type="ORF">KSF_079600</name>
</gene>
<dbReference type="GO" id="GO:0016705">
    <property type="term" value="F:oxidoreductase activity, acting on paired donors, with incorporation or reduction of molecular oxygen"/>
    <property type="evidence" value="ECO:0007669"/>
    <property type="project" value="InterPro"/>
</dbReference>
<accession>A0A8J3N477</accession>
<dbReference type="InterPro" id="IPR036661">
    <property type="entry name" value="Luciferase-like_sf"/>
</dbReference>
<dbReference type="SUPFAM" id="SSF51679">
    <property type="entry name" value="Bacterial luciferase-like"/>
    <property type="match status" value="1"/>
</dbReference>
<comment type="caution">
    <text evidence="1">The sequence shown here is derived from an EMBL/GenBank/DDBJ whole genome shotgun (WGS) entry which is preliminary data.</text>
</comment>
<evidence type="ECO:0000313" key="2">
    <source>
        <dbReference type="Proteomes" id="UP000597444"/>
    </source>
</evidence>
<dbReference type="AlphaFoldDB" id="A0A8J3N477"/>
<dbReference type="Proteomes" id="UP000597444">
    <property type="component" value="Unassembled WGS sequence"/>
</dbReference>
<evidence type="ECO:0000313" key="1">
    <source>
        <dbReference type="EMBL" id="GHO97912.1"/>
    </source>
</evidence>
<organism evidence="1 2">
    <name type="scientific">Reticulibacter mediterranei</name>
    <dbReference type="NCBI Taxonomy" id="2778369"/>
    <lineage>
        <taxon>Bacteria</taxon>
        <taxon>Bacillati</taxon>
        <taxon>Chloroflexota</taxon>
        <taxon>Ktedonobacteria</taxon>
        <taxon>Ktedonobacterales</taxon>
        <taxon>Reticulibacteraceae</taxon>
        <taxon>Reticulibacter</taxon>
    </lineage>
</organism>
<dbReference type="EMBL" id="BNJK01000002">
    <property type="protein sequence ID" value="GHO97912.1"/>
    <property type="molecule type" value="Genomic_DNA"/>
</dbReference>
<protein>
    <recommendedName>
        <fullName evidence="3">LLM class F420-dependent oxidoreductase</fullName>
    </recommendedName>
</protein>
<reference evidence="1" key="1">
    <citation type="submission" date="2020-10" db="EMBL/GenBank/DDBJ databases">
        <title>Taxonomic study of unclassified bacteria belonging to the class Ktedonobacteria.</title>
        <authorList>
            <person name="Yabe S."/>
            <person name="Wang C.M."/>
            <person name="Zheng Y."/>
            <person name="Sakai Y."/>
            <person name="Cavaletti L."/>
            <person name="Monciardini P."/>
            <person name="Donadio S."/>
        </authorList>
    </citation>
    <scope>NUCLEOTIDE SEQUENCE</scope>
    <source>
        <strain evidence="1">ID150040</strain>
    </source>
</reference>
<proteinExistence type="predicted"/>
<keyword evidence="2" id="KW-1185">Reference proteome</keyword>